<dbReference type="CDD" id="cd06530">
    <property type="entry name" value="S26_SPase_I"/>
    <property type="match status" value="1"/>
</dbReference>
<keyword evidence="5 7" id="KW-0378">Hydrolase</keyword>
<dbReference type="InterPro" id="IPR036286">
    <property type="entry name" value="LexA/Signal_pep-like_sf"/>
</dbReference>
<evidence type="ECO:0000259" key="8">
    <source>
        <dbReference type="Pfam" id="PF10502"/>
    </source>
</evidence>
<dbReference type="InterPro" id="IPR000223">
    <property type="entry name" value="Pept_S26A_signal_pept_1"/>
</dbReference>
<evidence type="ECO:0000256" key="3">
    <source>
        <dbReference type="ARBA" id="ARBA00013208"/>
    </source>
</evidence>
<evidence type="ECO:0000256" key="4">
    <source>
        <dbReference type="ARBA" id="ARBA00019232"/>
    </source>
</evidence>
<comment type="caution">
    <text evidence="9">The sequence shown here is derived from an EMBL/GenBank/DDBJ whole genome shotgun (WGS) entry which is preliminary data.</text>
</comment>
<dbReference type="STRING" id="1931275.BV914_09120"/>
<evidence type="ECO:0000313" key="9">
    <source>
        <dbReference type="EMBL" id="OSI14349.1"/>
    </source>
</evidence>
<dbReference type="GO" id="GO:0016020">
    <property type="term" value="C:membrane"/>
    <property type="evidence" value="ECO:0007669"/>
    <property type="project" value="UniProtKB-SubCell"/>
</dbReference>
<dbReference type="InterPro" id="IPR019757">
    <property type="entry name" value="Pept_S26A_signal_pept_1_Lys-AS"/>
</dbReference>
<accession>A0A1X3D337</accession>
<dbReference type="Proteomes" id="UP000193303">
    <property type="component" value="Unassembled WGS sequence"/>
</dbReference>
<evidence type="ECO:0000256" key="5">
    <source>
        <dbReference type="ARBA" id="ARBA00022801"/>
    </source>
</evidence>
<dbReference type="SUPFAM" id="SSF51306">
    <property type="entry name" value="LexA/Signal peptidase"/>
    <property type="match status" value="1"/>
</dbReference>
<protein>
    <recommendedName>
        <fullName evidence="4 7">Signal peptidase I</fullName>
        <ecNumber evidence="3 7">3.4.21.89</ecNumber>
    </recommendedName>
</protein>
<comment type="catalytic activity">
    <reaction evidence="1 7">
        <text>Cleavage of hydrophobic, N-terminal signal or leader sequences from secreted and periplasmic proteins.</text>
        <dbReference type="EC" id="3.4.21.89"/>
    </reaction>
</comment>
<keyword evidence="7" id="KW-0472">Membrane</keyword>
<evidence type="ECO:0000256" key="1">
    <source>
        <dbReference type="ARBA" id="ARBA00000677"/>
    </source>
</evidence>
<dbReference type="PROSITE" id="PS00760">
    <property type="entry name" value="SPASE_I_2"/>
    <property type="match status" value="1"/>
</dbReference>
<dbReference type="GO" id="GO:0004252">
    <property type="term" value="F:serine-type endopeptidase activity"/>
    <property type="evidence" value="ECO:0007669"/>
    <property type="project" value="InterPro"/>
</dbReference>
<keyword evidence="7" id="KW-0812">Transmembrane</keyword>
<dbReference type="EMBL" id="MTAB01000064">
    <property type="protein sequence ID" value="OSI14349.1"/>
    <property type="molecule type" value="Genomic_DNA"/>
</dbReference>
<comment type="similarity">
    <text evidence="2 7">Belongs to the peptidase S26 family.</text>
</comment>
<evidence type="ECO:0000256" key="6">
    <source>
        <dbReference type="PIRSR" id="PIRSR600223-1"/>
    </source>
</evidence>
<comment type="caution">
    <text evidence="7">Lacks conserved residue(s) required for the propagation of feature annotation.</text>
</comment>
<name>A0A1X3D337_9NEIS</name>
<dbReference type="GO" id="GO:0006465">
    <property type="term" value="P:signal peptide processing"/>
    <property type="evidence" value="ECO:0007669"/>
    <property type="project" value="InterPro"/>
</dbReference>
<evidence type="ECO:0000256" key="2">
    <source>
        <dbReference type="ARBA" id="ARBA00009370"/>
    </source>
</evidence>
<feature type="active site" evidence="6">
    <location>
        <position position="124"/>
    </location>
</feature>
<organism evidence="9 10">
    <name type="scientific">Neisseria dumasiana</name>
    <dbReference type="NCBI Taxonomy" id="1931275"/>
    <lineage>
        <taxon>Bacteria</taxon>
        <taxon>Pseudomonadati</taxon>
        <taxon>Pseudomonadota</taxon>
        <taxon>Betaproteobacteria</taxon>
        <taxon>Neisseriales</taxon>
        <taxon>Neisseriaceae</taxon>
        <taxon>Neisseria</taxon>
    </lineage>
</organism>
<dbReference type="PANTHER" id="PTHR43390">
    <property type="entry name" value="SIGNAL PEPTIDASE I"/>
    <property type="match status" value="1"/>
</dbReference>
<dbReference type="Gene3D" id="2.10.109.10">
    <property type="entry name" value="Umud Fragment, subunit A"/>
    <property type="match status" value="1"/>
</dbReference>
<evidence type="ECO:0000256" key="7">
    <source>
        <dbReference type="RuleBase" id="RU362042"/>
    </source>
</evidence>
<feature type="active site" evidence="6">
    <location>
        <position position="179"/>
    </location>
</feature>
<feature type="transmembrane region" description="Helical" evidence="7">
    <location>
        <begin position="44"/>
        <end position="75"/>
    </location>
</feature>
<dbReference type="PRINTS" id="PR00727">
    <property type="entry name" value="LEADERPTASE"/>
</dbReference>
<dbReference type="InterPro" id="IPR019533">
    <property type="entry name" value="Peptidase_S26"/>
</dbReference>
<dbReference type="RefSeq" id="WP_085360956.1">
    <property type="nucleotide sequence ID" value="NZ_MTAB01000064.1"/>
</dbReference>
<feature type="transmembrane region" description="Helical" evidence="7">
    <location>
        <begin position="96"/>
        <end position="114"/>
    </location>
</feature>
<dbReference type="GO" id="GO:0009003">
    <property type="term" value="F:signal peptidase activity"/>
    <property type="evidence" value="ECO:0007669"/>
    <property type="project" value="UniProtKB-EC"/>
</dbReference>
<dbReference type="PANTHER" id="PTHR43390:SF1">
    <property type="entry name" value="CHLOROPLAST PROCESSING PEPTIDASE"/>
    <property type="match status" value="1"/>
</dbReference>
<reference evidence="10" key="1">
    <citation type="submission" date="2017-01" db="EMBL/GenBank/DDBJ databases">
        <authorList>
            <person name="Mah S.A."/>
            <person name="Swanson W.J."/>
            <person name="Moy G.W."/>
            <person name="Vacquier V.D."/>
        </authorList>
    </citation>
    <scope>NUCLEOTIDE SEQUENCE [LARGE SCALE GENOMIC DNA]</scope>
    <source>
        <strain evidence="10">124861</strain>
    </source>
</reference>
<dbReference type="AlphaFoldDB" id="A0A1X3D337"/>
<dbReference type="EC" id="3.4.21.89" evidence="3 7"/>
<proteinExistence type="inferred from homology"/>
<sequence length="337" mass="37867">MSKTLILGAIAALIIGFVLFARSSKQREENGEWSNSLQWGYLLMMVGIFGVLSAFMSFTAVLLIFVLITGVIWFVHKGRLKKQPEHHGSNNHFTDYLGGFFPIILVVFVLRTFVAEPFQIPSSSMRPGLVVGDFILVNKFAYGIRTPIINNVLIPTGQIQRGDVAVFNYPEDPKINYIKRIVALPGDVVEYQDKVLTINGVREKDILKGTYSYQDDQDPSLNREAKIYQASVFDHDFDVLKMDDVPAVDLNAVNFVQHRMAEAGLQSGLIENCQYAADGSGFACKVPEGHYFALGDNRDGSSDSRYWGFVSDKYIVGKAFFIWMNFRDMSRIGTTIR</sequence>
<dbReference type="OrthoDB" id="9815782at2"/>
<keyword evidence="7" id="KW-1133">Transmembrane helix</keyword>
<comment type="subcellular location">
    <subcellularLocation>
        <location evidence="7">Membrane</location>
        <topology evidence="7">Single-pass type II membrane protein</topology>
    </subcellularLocation>
</comment>
<gene>
    <name evidence="9" type="ORF">BV912_12585</name>
</gene>
<evidence type="ECO:0000313" key="10">
    <source>
        <dbReference type="Proteomes" id="UP000193303"/>
    </source>
</evidence>
<keyword evidence="7" id="KW-0645">Protease</keyword>
<dbReference type="NCBIfam" id="TIGR02227">
    <property type="entry name" value="sigpep_I_bact"/>
    <property type="match status" value="1"/>
</dbReference>
<dbReference type="Pfam" id="PF10502">
    <property type="entry name" value="Peptidase_S26"/>
    <property type="match status" value="1"/>
</dbReference>
<feature type="domain" description="Peptidase S26" evidence="8">
    <location>
        <begin position="97"/>
        <end position="324"/>
    </location>
</feature>